<evidence type="ECO:0000259" key="2">
    <source>
        <dbReference type="Pfam" id="PF04937"/>
    </source>
</evidence>
<dbReference type="PANTHER" id="PTHR32166">
    <property type="entry name" value="OSJNBA0013A04.12 PROTEIN"/>
    <property type="match status" value="1"/>
</dbReference>
<feature type="region of interest" description="Disordered" evidence="1">
    <location>
        <begin position="503"/>
        <end position="607"/>
    </location>
</feature>
<accession>A0AA38ZHL7</accession>
<dbReference type="PANTHER" id="PTHR32166:SF122">
    <property type="entry name" value="OS09G0499600 PROTEIN"/>
    <property type="match status" value="1"/>
</dbReference>
<dbReference type="EMBL" id="JARBHA010000011">
    <property type="protein sequence ID" value="KAJ9689241.1"/>
    <property type="molecule type" value="Genomic_DNA"/>
</dbReference>
<evidence type="ECO:0008006" key="6">
    <source>
        <dbReference type="Google" id="ProtNLM"/>
    </source>
</evidence>
<dbReference type="Pfam" id="PF05699">
    <property type="entry name" value="Dimer_Tnp_hAT"/>
    <property type="match status" value="1"/>
</dbReference>
<name>A0AA38ZHL7_VITRO</name>
<dbReference type="SUPFAM" id="SSF53098">
    <property type="entry name" value="Ribonuclease H-like"/>
    <property type="match status" value="1"/>
</dbReference>
<dbReference type="Pfam" id="PF04937">
    <property type="entry name" value="DUF659"/>
    <property type="match status" value="1"/>
</dbReference>
<comment type="caution">
    <text evidence="4">The sequence shown here is derived from an EMBL/GenBank/DDBJ whole genome shotgun (WGS) entry which is preliminary data.</text>
</comment>
<evidence type="ECO:0000259" key="3">
    <source>
        <dbReference type="Pfam" id="PF05699"/>
    </source>
</evidence>
<dbReference type="InterPro" id="IPR012337">
    <property type="entry name" value="RNaseH-like_sf"/>
</dbReference>
<sequence length="607" mass="69401">MRRLISKFFIYESVAPAKAKSHHFKNMIIGAQQAGMGIKPPSPFDIKNKYLEMQYREMEAYVNQQREKWKTYGCTIIIINFMVYSKGSMVFLKSIDASNYIKDHKYNYDLLKTVIKEVGKENVVQIVTDNGSAFMKVGKQLMKKYNLYWTPCAAHCIDLIFEDIGKRPSVIEVINNARKITNFIYNHDIVRPGATRFATNYIALDSLLKKRADLKKLFMSDDWAQHKLSRTKHGRELEMTNIVSLYEPLYMVLRLMDSEVVPTMPFVYELMYVMKENLTCQGAGDWIFKIIQDRWEKTLKHPLHAAAYFLNPRFQYRRGVGSDPELLQAVHDIFAKLDPTTESIDAKRGFGDRAAIAARSTMVPAEWWFMYGNQTPTLRKLAIKVLSQTASSTACERNWSTFALIHTKQRNRLAYSRLEQLVFCYYNMRLKLRDMEAENDRVAEKDYLDLLDISAEVGEEEDNQLFQWVRPIHLDDEVGNPDPRIAAHAQEFGVNVERVLSEEVHSESFSKDTDDSHQEIESTSAGHSSRPSAAGTSASGYDGLRGGTDDGGDNAGGDINERQHSQYPVSQFTCENTFTHCTQDEDHGSRRAGPGIGSIGKPYRGRE</sequence>
<evidence type="ECO:0000313" key="4">
    <source>
        <dbReference type="EMBL" id="KAJ9689241.1"/>
    </source>
</evidence>
<feature type="domain" description="DUF659" evidence="2">
    <location>
        <begin position="42"/>
        <end position="180"/>
    </location>
</feature>
<dbReference type="AlphaFoldDB" id="A0AA38ZHL7"/>
<dbReference type="InterPro" id="IPR008906">
    <property type="entry name" value="HATC_C_dom"/>
</dbReference>
<dbReference type="GO" id="GO:0046983">
    <property type="term" value="F:protein dimerization activity"/>
    <property type="evidence" value="ECO:0007669"/>
    <property type="project" value="InterPro"/>
</dbReference>
<gene>
    <name evidence="4" type="ORF">PVL29_014753</name>
</gene>
<organism evidence="4 5">
    <name type="scientific">Vitis rotundifolia</name>
    <name type="common">Muscadine grape</name>
    <dbReference type="NCBI Taxonomy" id="103349"/>
    <lineage>
        <taxon>Eukaryota</taxon>
        <taxon>Viridiplantae</taxon>
        <taxon>Streptophyta</taxon>
        <taxon>Embryophyta</taxon>
        <taxon>Tracheophyta</taxon>
        <taxon>Spermatophyta</taxon>
        <taxon>Magnoliopsida</taxon>
        <taxon>eudicotyledons</taxon>
        <taxon>Gunneridae</taxon>
        <taxon>Pentapetalae</taxon>
        <taxon>rosids</taxon>
        <taxon>Vitales</taxon>
        <taxon>Vitaceae</taxon>
        <taxon>Viteae</taxon>
        <taxon>Vitis</taxon>
    </lineage>
</organism>
<evidence type="ECO:0000256" key="1">
    <source>
        <dbReference type="SAM" id="MobiDB-lite"/>
    </source>
</evidence>
<feature type="compositionally biased region" description="Polar residues" evidence="1">
    <location>
        <begin position="521"/>
        <end position="539"/>
    </location>
</feature>
<proteinExistence type="predicted"/>
<dbReference type="Proteomes" id="UP001168098">
    <property type="component" value="Unassembled WGS sequence"/>
</dbReference>
<keyword evidence="5" id="KW-1185">Reference proteome</keyword>
<feature type="compositionally biased region" description="Basic and acidic residues" evidence="1">
    <location>
        <begin position="503"/>
        <end position="520"/>
    </location>
</feature>
<feature type="compositionally biased region" description="Polar residues" evidence="1">
    <location>
        <begin position="565"/>
        <end position="581"/>
    </location>
</feature>
<feature type="domain" description="HAT C-terminal dimerisation" evidence="3">
    <location>
        <begin position="361"/>
        <end position="428"/>
    </location>
</feature>
<protein>
    <recommendedName>
        <fullName evidence="6">DUF659 domain-containing protein</fullName>
    </recommendedName>
</protein>
<evidence type="ECO:0000313" key="5">
    <source>
        <dbReference type="Proteomes" id="UP001168098"/>
    </source>
</evidence>
<dbReference type="InterPro" id="IPR007021">
    <property type="entry name" value="DUF659"/>
</dbReference>
<reference evidence="4 5" key="1">
    <citation type="journal article" date="2023" name="BMC Biotechnol.">
        <title>Vitis rotundifolia cv Carlos genome sequencing.</title>
        <authorList>
            <person name="Huff M."/>
            <person name="Hulse-Kemp A."/>
            <person name="Scheffler B."/>
            <person name="Youngblood R."/>
            <person name="Simpson S."/>
            <person name="Babiker E."/>
            <person name="Staton M."/>
        </authorList>
    </citation>
    <scope>NUCLEOTIDE SEQUENCE [LARGE SCALE GENOMIC DNA]</scope>
    <source>
        <tissue evidence="4">Leaf</tissue>
    </source>
</reference>